<dbReference type="AlphaFoldDB" id="A0A5S4FF70"/>
<evidence type="ECO:0000313" key="6">
    <source>
        <dbReference type="Proteomes" id="UP000309128"/>
    </source>
</evidence>
<feature type="compositionally biased region" description="Low complexity" evidence="3">
    <location>
        <begin position="1"/>
        <end position="20"/>
    </location>
</feature>
<dbReference type="Gene3D" id="3.30.9.30">
    <property type="match status" value="1"/>
</dbReference>
<proteinExistence type="predicted"/>
<dbReference type="PRINTS" id="PR00420">
    <property type="entry name" value="RNGMNOXGNASE"/>
</dbReference>
<dbReference type="Proteomes" id="UP000309128">
    <property type="component" value="Unassembled WGS sequence"/>
</dbReference>
<evidence type="ECO:0000256" key="1">
    <source>
        <dbReference type="ARBA" id="ARBA00023002"/>
    </source>
</evidence>
<dbReference type="GO" id="GO:0071949">
    <property type="term" value="F:FAD binding"/>
    <property type="evidence" value="ECO:0007669"/>
    <property type="project" value="InterPro"/>
</dbReference>
<dbReference type="SUPFAM" id="SSF54373">
    <property type="entry name" value="FAD-linked reductases, C-terminal domain"/>
    <property type="match status" value="1"/>
</dbReference>
<dbReference type="InterPro" id="IPR002938">
    <property type="entry name" value="FAD-bd"/>
</dbReference>
<dbReference type="RefSeq" id="WP_138668258.1">
    <property type="nucleotide sequence ID" value="NZ_VCKY01000078.1"/>
</dbReference>
<keyword evidence="1" id="KW-0560">Oxidoreductase</keyword>
<dbReference type="SUPFAM" id="SSF51905">
    <property type="entry name" value="FAD/NAD(P)-binding domain"/>
    <property type="match status" value="1"/>
</dbReference>
<protein>
    <recommendedName>
        <fullName evidence="4">FAD-binding domain-containing protein</fullName>
    </recommendedName>
</protein>
<dbReference type="Pfam" id="PF01494">
    <property type="entry name" value="FAD_binding_3"/>
    <property type="match status" value="1"/>
</dbReference>
<sequence>MITLTPSRPDASTAASADPSTTHDSDQPAIAIVGASITGPTLALLLHQAGLTNVTVLDASEHLHTQAGGVIGLEHTSLAALDTLGVPQHEFVPFTSERVVAVKLAGRQETGRVHTMYPGRSTAWHLINSALLKRLPQGWLRLGSRVQDLTAGPDDRAQLRIAHTDPINADLVVFADGRRSTGRRLLDPGRDLRYSGYVAWRGQSPIVPPHLRDYTRLEPPGAGFHLFPIMQRDGSIATDWTFYLHHSDEEVRHLLNADPIGRTYVLPHQITPQARQHVTDHARQVWSGLPSSARRSPKDRGHQHDDPGTRAGAGVFTETRRPFMARRRGLPRGAGEQGPLPVAAPASTATTGGALIYPSLSIPYLGVLPGPYSGRPMPGVHPCAAGRRRRPCVARRSIWR</sequence>
<gene>
    <name evidence="5" type="ORF">ETD86_23185</name>
</gene>
<dbReference type="EMBL" id="VCKY01000078">
    <property type="protein sequence ID" value="TMR17530.1"/>
    <property type="molecule type" value="Genomic_DNA"/>
</dbReference>
<reference evidence="5 6" key="1">
    <citation type="submission" date="2019-05" db="EMBL/GenBank/DDBJ databases">
        <title>Draft genome sequence of Nonomuraea turkmeniaca DSM 43926.</title>
        <authorList>
            <person name="Saricaoglu S."/>
            <person name="Isik K."/>
        </authorList>
    </citation>
    <scope>NUCLEOTIDE SEQUENCE [LARGE SCALE GENOMIC DNA]</scope>
    <source>
        <strain evidence="5 6">DSM 43926</strain>
    </source>
</reference>
<feature type="domain" description="FAD-binding" evidence="4">
    <location>
        <begin position="30"/>
        <end position="187"/>
    </location>
</feature>
<feature type="region of interest" description="Disordered" evidence="3">
    <location>
        <begin position="1"/>
        <end position="26"/>
    </location>
</feature>
<evidence type="ECO:0000256" key="3">
    <source>
        <dbReference type="SAM" id="MobiDB-lite"/>
    </source>
</evidence>
<dbReference type="InterPro" id="IPR050493">
    <property type="entry name" value="FAD-dep_Monooxygenase_BioMet"/>
</dbReference>
<accession>A0A5S4FF70</accession>
<evidence type="ECO:0000313" key="5">
    <source>
        <dbReference type="EMBL" id="TMR17530.1"/>
    </source>
</evidence>
<dbReference type="OrthoDB" id="3356051at2"/>
<comment type="caution">
    <text evidence="5">The sequence shown here is derived from an EMBL/GenBank/DDBJ whole genome shotgun (WGS) entry which is preliminary data.</text>
</comment>
<dbReference type="Gene3D" id="3.50.50.60">
    <property type="entry name" value="FAD/NAD(P)-binding domain"/>
    <property type="match status" value="1"/>
</dbReference>
<dbReference type="GO" id="GO:0004497">
    <property type="term" value="F:monooxygenase activity"/>
    <property type="evidence" value="ECO:0007669"/>
    <property type="project" value="UniProtKB-KW"/>
</dbReference>
<keyword evidence="2" id="KW-0503">Monooxygenase</keyword>
<keyword evidence="6" id="KW-1185">Reference proteome</keyword>
<organism evidence="5 6">
    <name type="scientific">Nonomuraea turkmeniaca</name>
    <dbReference type="NCBI Taxonomy" id="103838"/>
    <lineage>
        <taxon>Bacteria</taxon>
        <taxon>Bacillati</taxon>
        <taxon>Actinomycetota</taxon>
        <taxon>Actinomycetes</taxon>
        <taxon>Streptosporangiales</taxon>
        <taxon>Streptosporangiaceae</taxon>
        <taxon>Nonomuraea</taxon>
    </lineage>
</organism>
<feature type="region of interest" description="Disordered" evidence="3">
    <location>
        <begin position="284"/>
        <end position="314"/>
    </location>
</feature>
<evidence type="ECO:0000259" key="4">
    <source>
        <dbReference type="Pfam" id="PF01494"/>
    </source>
</evidence>
<name>A0A5S4FF70_9ACTN</name>
<evidence type="ECO:0000256" key="2">
    <source>
        <dbReference type="ARBA" id="ARBA00023033"/>
    </source>
</evidence>
<feature type="compositionally biased region" description="Basic and acidic residues" evidence="3">
    <location>
        <begin position="296"/>
        <end position="308"/>
    </location>
</feature>
<dbReference type="PANTHER" id="PTHR13789:SF309">
    <property type="entry name" value="PUTATIVE (AFU_ORTHOLOGUE AFUA_6G14510)-RELATED"/>
    <property type="match status" value="1"/>
</dbReference>
<dbReference type="PANTHER" id="PTHR13789">
    <property type="entry name" value="MONOOXYGENASE"/>
    <property type="match status" value="1"/>
</dbReference>
<dbReference type="InterPro" id="IPR036188">
    <property type="entry name" value="FAD/NAD-bd_sf"/>
</dbReference>